<dbReference type="Pfam" id="PF14697">
    <property type="entry name" value="Fer4_21"/>
    <property type="match status" value="1"/>
</dbReference>
<proteinExistence type="predicted"/>
<dbReference type="EMBL" id="JACXWD010000082">
    <property type="protein sequence ID" value="MBD3869392.1"/>
    <property type="molecule type" value="Genomic_DNA"/>
</dbReference>
<keyword evidence="1" id="KW-0479">Metal-binding</keyword>
<evidence type="ECO:0000256" key="3">
    <source>
        <dbReference type="ARBA" id="ARBA00023014"/>
    </source>
</evidence>
<dbReference type="SUPFAM" id="SSF54862">
    <property type="entry name" value="4Fe-4S ferredoxins"/>
    <property type="match status" value="1"/>
</dbReference>
<dbReference type="Proteomes" id="UP000648239">
    <property type="component" value="Unassembled WGS sequence"/>
</dbReference>
<dbReference type="GO" id="GO:0046872">
    <property type="term" value="F:metal ion binding"/>
    <property type="evidence" value="ECO:0007669"/>
    <property type="project" value="UniProtKB-KW"/>
</dbReference>
<gene>
    <name evidence="5" type="ORF">IFK94_14825</name>
</gene>
<sequence length="420" mass="46591">MGHLVGKDLYRNLGRKIDGTTARTPWNETLHQILVKLYTPEEADLIVRMPYGVSTLAQIEAVTQIEGSRLQRLLDGLCDKGLVLDIRAGDECRYTVSPLVIGIFEFTMMRTRGELDSAEWARLFHDYLQDGTTYYRSNWGSGQKISPLRALPHEEALEDSGHVEILDYEKAGSIVSSARTCAVGICSCRHEKMHVGEKRCDVPLETCTSFDAAAETLIRHGMAREVSREEMNDNLVRSKEQGLVLCADNVRNDISFICHCCGCCCNVLLGVSRFGYPNVVVSSNYIARVEEDDCIRCGECVESCPVNAIKDGQNGDATEVDESTCLGCGVCVLSCQTGAMKLLSREQRTYCPEDTFERVILQSLEQGTLQNLLFGNPRKLSHSFLRGFVGGFLKLPPVKRALLGDQLRSRFLSTLRGSPG</sequence>
<reference evidence="5 6" key="1">
    <citation type="submission" date="2020-08" db="EMBL/GenBank/DDBJ databases">
        <title>Acidobacteriota in marine sediments use diverse sulfur dissimilation pathways.</title>
        <authorList>
            <person name="Wasmund K."/>
        </authorList>
    </citation>
    <scope>NUCLEOTIDE SEQUENCE [LARGE SCALE GENOMIC DNA]</scope>
    <source>
        <strain evidence="5">MAG AM4</strain>
    </source>
</reference>
<feature type="domain" description="4Fe-4S ferredoxin-type" evidence="4">
    <location>
        <begin position="316"/>
        <end position="345"/>
    </location>
</feature>
<keyword evidence="2" id="KW-0408">Iron</keyword>
<feature type="domain" description="4Fe-4S ferredoxin-type" evidence="4">
    <location>
        <begin position="285"/>
        <end position="314"/>
    </location>
</feature>
<protein>
    <submittedName>
        <fullName evidence="5">4Fe-4S binding protein</fullName>
    </submittedName>
</protein>
<organism evidence="5 6">
    <name type="scientific">Candidatus Polarisedimenticola svalbardensis</name>
    <dbReference type="NCBI Taxonomy" id="2886004"/>
    <lineage>
        <taxon>Bacteria</taxon>
        <taxon>Pseudomonadati</taxon>
        <taxon>Acidobacteriota</taxon>
        <taxon>Candidatus Polarisedimenticolia</taxon>
        <taxon>Candidatus Polarisedimenticolales</taxon>
        <taxon>Candidatus Polarisedimenticolaceae</taxon>
        <taxon>Candidatus Polarisedimenticola</taxon>
    </lineage>
</organism>
<dbReference type="InterPro" id="IPR017900">
    <property type="entry name" value="4Fe4S_Fe_S_CS"/>
</dbReference>
<name>A0A8J6Y2Z5_9BACT</name>
<evidence type="ECO:0000256" key="2">
    <source>
        <dbReference type="ARBA" id="ARBA00023004"/>
    </source>
</evidence>
<comment type="caution">
    <text evidence="5">The sequence shown here is derived from an EMBL/GenBank/DDBJ whole genome shotgun (WGS) entry which is preliminary data.</text>
</comment>
<evidence type="ECO:0000256" key="1">
    <source>
        <dbReference type="ARBA" id="ARBA00022723"/>
    </source>
</evidence>
<evidence type="ECO:0000313" key="5">
    <source>
        <dbReference type="EMBL" id="MBD3869392.1"/>
    </source>
</evidence>
<dbReference type="AlphaFoldDB" id="A0A8J6Y2Z5"/>
<dbReference type="InterPro" id="IPR017896">
    <property type="entry name" value="4Fe4S_Fe-S-bd"/>
</dbReference>
<dbReference type="PROSITE" id="PS51379">
    <property type="entry name" value="4FE4S_FER_2"/>
    <property type="match status" value="2"/>
</dbReference>
<dbReference type="PROSITE" id="PS00198">
    <property type="entry name" value="4FE4S_FER_1"/>
    <property type="match status" value="1"/>
</dbReference>
<keyword evidence="3" id="KW-0411">Iron-sulfur</keyword>
<accession>A0A8J6Y2Z5</accession>
<dbReference type="Gene3D" id="3.30.70.20">
    <property type="match status" value="1"/>
</dbReference>
<evidence type="ECO:0000259" key="4">
    <source>
        <dbReference type="PROSITE" id="PS51379"/>
    </source>
</evidence>
<dbReference type="GO" id="GO:0051536">
    <property type="term" value="F:iron-sulfur cluster binding"/>
    <property type="evidence" value="ECO:0007669"/>
    <property type="project" value="UniProtKB-KW"/>
</dbReference>
<evidence type="ECO:0000313" key="6">
    <source>
        <dbReference type="Proteomes" id="UP000648239"/>
    </source>
</evidence>